<dbReference type="GO" id="GO:0016740">
    <property type="term" value="F:transferase activity"/>
    <property type="evidence" value="ECO:0007669"/>
    <property type="project" value="UniProtKB-KW"/>
</dbReference>
<feature type="transmembrane region" description="Helical" evidence="2">
    <location>
        <begin position="12"/>
        <end position="33"/>
    </location>
</feature>
<reference evidence="4 5" key="1">
    <citation type="submission" date="2023-01" db="EMBL/GenBank/DDBJ databases">
        <title>Description of Helicobacter ibis sp. nov. isolated from faecal droppings of black-faced ibis (Theristicus melanopis).</title>
        <authorList>
            <person name="Lopez-Cantillo M."/>
            <person name="Vidal-Veuthey B."/>
            <person name="Mella A."/>
            <person name="De La Haba R."/>
            <person name="Collado L."/>
        </authorList>
    </citation>
    <scope>NUCLEOTIDE SEQUENCE [LARGE SCALE GENOMIC DNA]</scope>
    <source>
        <strain evidence="4 5">A82</strain>
    </source>
</reference>
<comment type="similarity">
    <text evidence="1">Belongs to the bacterial sugar transferase family.</text>
</comment>
<accession>A0ABT4VF72</accession>
<evidence type="ECO:0000259" key="3">
    <source>
        <dbReference type="Pfam" id="PF02397"/>
    </source>
</evidence>
<evidence type="ECO:0000313" key="5">
    <source>
        <dbReference type="Proteomes" id="UP001210261"/>
    </source>
</evidence>
<proteinExistence type="inferred from homology"/>
<organism evidence="4 5">
    <name type="scientific">Helicobacter ibis</name>
    <dbReference type="NCBI Taxonomy" id="2962633"/>
    <lineage>
        <taxon>Bacteria</taxon>
        <taxon>Pseudomonadati</taxon>
        <taxon>Campylobacterota</taxon>
        <taxon>Epsilonproteobacteria</taxon>
        <taxon>Campylobacterales</taxon>
        <taxon>Helicobacteraceae</taxon>
        <taxon>Helicobacter</taxon>
    </lineage>
</organism>
<sequence length="204" mass="23646">MYPHIIKPILDRFFALILIICFLPIILTIAILIKNKLGSPILFSQDRPGKNGKIFKIYKFRTMSDERDENGELLSDEIRLKGFGKIIRKTSLDELPQLFNVLKGDMSFIGPRPLLAEYLSLYSKEQARRHEVMPGITGWAQINGRNAISWEEKFKLDVYYVDNVSFMLDLKIFFLTIYKVLRKKDINSSTSVTMEKFTGSQKNN</sequence>
<dbReference type="PANTHER" id="PTHR30576:SF8">
    <property type="entry name" value="UNDECAPRENYL-PHOSPHATE GALACTOSE PHOSPHOTRANSFERASE"/>
    <property type="match status" value="1"/>
</dbReference>
<evidence type="ECO:0000256" key="2">
    <source>
        <dbReference type="SAM" id="Phobius"/>
    </source>
</evidence>
<gene>
    <name evidence="4" type="ORF">PF021_06700</name>
</gene>
<keyword evidence="5" id="KW-1185">Reference proteome</keyword>
<evidence type="ECO:0000313" key="4">
    <source>
        <dbReference type="EMBL" id="MDA3969361.1"/>
    </source>
</evidence>
<feature type="domain" description="Bacterial sugar transferase" evidence="3">
    <location>
        <begin position="7"/>
        <end position="181"/>
    </location>
</feature>
<dbReference type="Pfam" id="PF02397">
    <property type="entry name" value="Bac_transf"/>
    <property type="match status" value="1"/>
</dbReference>
<name>A0ABT4VF72_9HELI</name>
<dbReference type="EMBL" id="JAQHXR010000004">
    <property type="protein sequence ID" value="MDA3969361.1"/>
    <property type="molecule type" value="Genomic_DNA"/>
</dbReference>
<dbReference type="InterPro" id="IPR003362">
    <property type="entry name" value="Bact_transf"/>
</dbReference>
<keyword evidence="2" id="KW-1133">Transmembrane helix</keyword>
<dbReference type="Proteomes" id="UP001210261">
    <property type="component" value="Unassembled WGS sequence"/>
</dbReference>
<protein>
    <submittedName>
        <fullName evidence="4">Sugar transferase</fullName>
    </submittedName>
</protein>
<keyword evidence="2" id="KW-0472">Membrane</keyword>
<evidence type="ECO:0000256" key="1">
    <source>
        <dbReference type="ARBA" id="ARBA00006464"/>
    </source>
</evidence>
<keyword evidence="4" id="KW-0808">Transferase</keyword>
<comment type="caution">
    <text evidence="4">The sequence shown here is derived from an EMBL/GenBank/DDBJ whole genome shotgun (WGS) entry which is preliminary data.</text>
</comment>
<keyword evidence="2" id="KW-0812">Transmembrane</keyword>
<dbReference type="PANTHER" id="PTHR30576">
    <property type="entry name" value="COLANIC BIOSYNTHESIS UDP-GLUCOSE LIPID CARRIER TRANSFERASE"/>
    <property type="match status" value="1"/>
</dbReference>
<dbReference type="RefSeq" id="WP_271021875.1">
    <property type="nucleotide sequence ID" value="NZ_JAQHXR010000004.1"/>
</dbReference>